<dbReference type="EC" id="1.-.-.-" evidence="2"/>
<keyword evidence="3" id="KW-1185">Reference proteome</keyword>
<dbReference type="SUPFAM" id="SSF51905">
    <property type="entry name" value="FAD/NAD(P)-binding domain"/>
    <property type="match status" value="1"/>
</dbReference>
<proteinExistence type="predicted"/>
<organism evidence="2 3">
    <name type="scientific">Cohnella hongkongensis</name>
    <dbReference type="NCBI Taxonomy" id="178337"/>
    <lineage>
        <taxon>Bacteria</taxon>
        <taxon>Bacillati</taxon>
        <taxon>Bacillota</taxon>
        <taxon>Bacilli</taxon>
        <taxon>Bacillales</taxon>
        <taxon>Paenibacillaceae</taxon>
        <taxon>Cohnella</taxon>
    </lineage>
</organism>
<dbReference type="Gene3D" id="3.50.50.60">
    <property type="entry name" value="FAD/NAD(P)-binding domain"/>
    <property type="match status" value="1"/>
</dbReference>
<protein>
    <submittedName>
        <fullName evidence="2">NAD(P)/FAD-dependent oxidoreductase</fullName>
        <ecNumber evidence="2">1.-.-.-</ecNumber>
    </submittedName>
</protein>
<evidence type="ECO:0000259" key="1">
    <source>
        <dbReference type="Pfam" id="PF01266"/>
    </source>
</evidence>
<dbReference type="PANTHER" id="PTHR13847:SF201">
    <property type="entry name" value="PUTATIBE OXIDOREDUCTASE"/>
    <property type="match status" value="1"/>
</dbReference>
<name>A0ABV9FHJ0_9BACL</name>
<dbReference type="Pfam" id="PF01266">
    <property type="entry name" value="DAO"/>
    <property type="match status" value="1"/>
</dbReference>
<accession>A0ABV9FHJ0</accession>
<dbReference type="Gene3D" id="3.30.9.10">
    <property type="entry name" value="D-Amino Acid Oxidase, subunit A, domain 2"/>
    <property type="match status" value="1"/>
</dbReference>
<dbReference type="InterPro" id="IPR006076">
    <property type="entry name" value="FAD-dep_OxRdtase"/>
</dbReference>
<feature type="domain" description="FAD dependent oxidoreductase" evidence="1">
    <location>
        <begin position="31"/>
        <end position="383"/>
    </location>
</feature>
<comment type="caution">
    <text evidence="2">The sequence shown here is derived from an EMBL/GenBank/DDBJ whole genome shotgun (WGS) entry which is preliminary data.</text>
</comment>
<dbReference type="InterPro" id="IPR036188">
    <property type="entry name" value="FAD/NAD-bd_sf"/>
</dbReference>
<gene>
    <name evidence="2" type="ORF">ACFO3S_18360</name>
</gene>
<dbReference type="Proteomes" id="UP001596028">
    <property type="component" value="Unassembled WGS sequence"/>
</dbReference>
<evidence type="ECO:0000313" key="2">
    <source>
        <dbReference type="EMBL" id="MFC4600215.1"/>
    </source>
</evidence>
<keyword evidence="2" id="KW-0560">Oxidoreductase</keyword>
<dbReference type="GO" id="GO:0016491">
    <property type="term" value="F:oxidoreductase activity"/>
    <property type="evidence" value="ECO:0007669"/>
    <property type="project" value="UniProtKB-KW"/>
</dbReference>
<dbReference type="RefSeq" id="WP_378099111.1">
    <property type="nucleotide sequence ID" value="NZ_JBHSEP010000014.1"/>
</dbReference>
<sequence>MPLYFGSLFWTNSLPEPARYPELGERRRARAVIIGGGVSGVLCGYLLARSGIETDLIEQRRIASGSTAANAGLLQFANDEMLSELAVKLGEEDAVRFYRACRHAAERVNDIAERLPRNVGFRRRSSLYYASDSGDAAPLRREYEMLARHGFDADWWEADRIANNFPFRRSAAIVTRGDAEVNPYLFVHALAEQAVRSGLHVYEQTKMLSVEPVGRRYIVQTDRGAIEAEHVVYAVGYAPEAAGGRGAKALLHRSYAIVTDPLPSLADWHERFLLWETARPYLYLRTTEDNRVIVGGLDENVRQPLLSKQELRARSMKLLSGLRGLFPGYSPEIRYEWNATFGESPDGLPWLGEDPDRPGLHYCLGYGGNGTIYSYLGAEMIRDRILGVPNPVARIVRPNR</sequence>
<evidence type="ECO:0000313" key="3">
    <source>
        <dbReference type="Proteomes" id="UP001596028"/>
    </source>
</evidence>
<reference evidence="3" key="1">
    <citation type="journal article" date="2019" name="Int. J. Syst. Evol. Microbiol.">
        <title>The Global Catalogue of Microorganisms (GCM) 10K type strain sequencing project: providing services to taxonomists for standard genome sequencing and annotation.</title>
        <authorList>
            <consortium name="The Broad Institute Genomics Platform"/>
            <consortium name="The Broad Institute Genome Sequencing Center for Infectious Disease"/>
            <person name="Wu L."/>
            <person name="Ma J."/>
        </authorList>
    </citation>
    <scope>NUCLEOTIDE SEQUENCE [LARGE SCALE GENOMIC DNA]</scope>
    <source>
        <strain evidence="3">CCUG 49571</strain>
    </source>
</reference>
<dbReference type="PANTHER" id="PTHR13847">
    <property type="entry name" value="SARCOSINE DEHYDROGENASE-RELATED"/>
    <property type="match status" value="1"/>
</dbReference>
<dbReference type="EMBL" id="JBHSEP010000014">
    <property type="protein sequence ID" value="MFC4600215.1"/>
    <property type="molecule type" value="Genomic_DNA"/>
</dbReference>